<evidence type="ECO:0000256" key="2">
    <source>
        <dbReference type="ARBA" id="ARBA00004123"/>
    </source>
</evidence>
<dbReference type="GO" id="GO:0005675">
    <property type="term" value="C:transcription factor TFIIH holo complex"/>
    <property type="evidence" value="ECO:0007669"/>
    <property type="project" value="UniProtKB-UniRule"/>
</dbReference>
<dbReference type="InterPro" id="IPR036465">
    <property type="entry name" value="vWFA_dom_sf"/>
</dbReference>
<evidence type="ECO:0000256" key="4">
    <source>
        <dbReference type="ARBA" id="ARBA00021280"/>
    </source>
</evidence>
<evidence type="ECO:0000256" key="1">
    <source>
        <dbReference type="ARBA" id="ARBA00002817"/>
    </source>
</evidence>
<dbReference type="OrthoDB" id="17307at2759"/>
<evidence type="ECO:0000256" key="14">
    <source>
        <dbReference type="RuleBase" id="RU368090"/>
    </source>
</evidence>
<dbReference type="Pfam" id="PF03850">
    <property type="entry name" value="Tfb4"/>
    <property type="match status" value="1"/>
</dbReference>
<accession>A0A899FTL7</accession>
<organism evidence="15 16">
    <name type="scientific">Pneumocystis wakefieldiae</name>
    <dbReference type="NCBI Taxonomy" id="38082"/>
    <lineage>
        <taxon>Eukaryota</taxon>
        <taxon>Fungi</taxon>
        <taxon>Dikarya</taxon>
        <taxon>Ascomycota</taxon>
        <taxon>Taphrinomycotina</taxon>
        <taxon>Pneumocystomycetes</taxon>
        <taxon>Pneumocystaceae</taxon>
        <taxon>Pneumocystis</taxon>
    </lineage>
</organism>
<keyword evidence="7 14" id="KW-0863">Zinc-finger</keyword>
<evidence type="ECO:0000256" key="3">
    <source>
        <dbReference type="ARBA" id="ARBA00005273"/>
    </source>
</evidence>
<comment type="subcellular location">
    <subcellularLocation>
        <location evidence="2 14">Nucleus</location>
    </subcellularLocation>
</comment>
<evidence type="ECO:0000256" key="6">
    <source>
        <dbReference type="ARBA" id="ARBA00022763"/>
    </source>
</evidence>
<evidence type="ECO:0000256" key="7">
    <source>
        <dbReference type="ARBA" id="ARBA00022771"/>
    </source>
</evidence>
<evidence type="ECO:0000256" key="9">
    <source>
        <dbReference type="ARBA" id="ARBA00023015"/>
    </source>
</evidence>
<keyword evidence="12 14" id="KW-0539">Nucleus</keyword>
<dbReference type="EMBL" id="CP054536">
    <property type="protein sequence ID" value="QSL65121.1"/>
    <property type="molecule type" value="Genomic_DNA"/>
</dbReference>
<name>A0A899FTL7_9ASCO</name>
<dbReference type="InterPro" id="IPR004600">
    <property type="entry name" value="TFIIH_Tfb4/GTF2H3"/>
</dbReference>
<keyword evidence="16" id="KW-1185">Reference proteome</keyword>
<sequence>MDSFNTLRINRPRESANQDEKPNLLVVILDTNPFGWQELSEQITFDSAIRELLVFFNAHLSLSQNNDLAVLASHIDFVQYLYPSVEPLPHENKEVPEDRHESSEKSSLYWPFYFMNKQIKENLAKLVDRSNKEEDYATSTMLGGSLCMALAYVNRSMQNIGENRLKARIFILSVSSDITFQYIPIMNSIFSAQKKKIPIDVCKIGNDTVFLQQASDATKGIYLHLDKPKSLLQYLMMIFLPDQRVRQHLVLPFQLNVDFRAACFCHKKIVDIGYICSVCLSIFCTKYPKCLICDTVFDTDISQKNIENLPSNTFET</sequence>
<evidence type="ECO:0000256" key="12">
    <source>
        <dbReference type="ARBA" id="ARBA00023242"/>
    </source>
</evidence>
<dbReference type="GO" id="GO:0006355">
    <property type="term" value="P:regulation of DNA-templated transcription"/>
    <property type="evidence" value="ECO:0007669"/>
    <property type="project" value="InterPro"/>
</dbReference>
<dbReference type="AlphaFoldDB" id="A0A899FTL7"/>
<dbReference type="Proteomes" id="UP000663699">
    <property type="component" value="Chromosome 5"/>
</dbReference>
<dbReference type="GO" id="GO:0008270">
    <property type="term" value="F:zinc ion binding"/>
    <property type="evidence" value="ECO:0007669"/>
    <property type="project" value="UniProtKB-KW"/>
</dbReference>
<proteinExistence type="inferred from homology"/>
<evidence type="ECO:0000256" key="8">
    <source>
        <dbReference type="ARBA" id="ARBA00022833"/>
    </source>
</evidence>
<comment type="subunit">
    <text evidence="14">Component of the 7-subunit TFIIH core complex composed of XPB/SSL2, XPD/RAD3, SSL1, TFB1, TFB2, TFB4 and TFB5, which is active in NER. The core complex associates with the 3-subunit CTD-kinase module TFIIK composed of CCL1, KIN28 and TFB3 to form the 10-subunit holoenzyme (holo-TFIIH) active in transcription.</text>
</comment>
<reference evidence="15" key="1">
    <citation type="submission" date="2020-06" db="EMBL/GenBank/DDBJ databases">
        <title>Genomes of multiple members of Pneumocystis genus reveal paths to human pathogen Pneumocystis jirovecii.</title>
        <authorList>
            <person name="Cisse O.H."/>
            <person name="Ma L."/>
            <person name="Dekker J."/>
            <person name="Khil P."/>
            <person name="Jo J."/>
            <person name="Brenchley J."/>
            <person name="Blair R."/>
            <person name="Pahar B."/>
            <person name="Chabe M."/>
            <person name="Van Rompay K.A."/>
            <person name="Keesler R."/>
            <person name="Sukura A."/>
            <person name="Hirsch V."/>
            <person name="Kutty G."/>
            <person name="Liu Y."/>
            <person name="Peng L."/>
            <person name="Chen J."/>
            <person name="Song J."/>
            <person name="Weissenbacher-Lang C."/>
            <person name="Xu J."/>
            <person name="Upham N.S."/>
            <person name="Stajich J.E."/>
            <person name="Cuomo C.A."/>
            <person name="Cushion M.T."/>
            <person name="Kovacs J.A."/>
        </authorList>
    </citation>
    <scope>NUCLEOTIDE SEQUENCE</scope>
    <source>
        <strain evidence="15">2A</strain>
    </source>
</reference>
<evidence type="ECO:0000256" key="10">
    <source>
        <dbReference type="ARBA" id="ARBA00023163"/>
    </source>
</evidence>
<comment type="function">
    <text evidence="1 14">Component of the general transcription and DNA repair factor IIH (TFIIH) core complex, which is involved in general and transcription-coupled nucleotide excision repair (NER) of damaged DNA and, when complexed to TFIIK, in RNA transcription by RNA polymerase II. In NER, TFIIH acts by opening DNA around the lesion to allow the excision of the damaged oligonucleotide and its replacement by a new DNA fragment. In transcription, TFIIH has an essential role in transcription initiation. When the pre-initiation complex (PIC) has been established, TFIIH is required for promoter opening and promoter escape. Phosphorylation of the C-terminal tail (CTD) of the largest subunit of RNA polymerase II by the kinase module TFIIK controls the initiation of transcription.</text>
</comment>
<dbReference type="GO" id="GO:0006289">
    <property type="term" value="P:nucleotide-excision repair"/>
    <property type="evidence" value="ECO:0007669"/>
    <property type="project" value="UniProtKB-UniRule"/>
</dbReference>
<protein>
    <recommendedName>
        <fullName evidence="4 14">General transcription and DNA repair factor IIH subunit TFB4</fullName>
        <shortName evidence="14">TFIIH subunit TFB4</shortName>
    </recommendedName>
    <alternativeName>
        <fullName evidence="13 14">RNA polymerase II transcription factor B subunit 4</fullName>
    </alternativeName>
</protein>
<dbReference type="Gene3D" id="3.40.50.410">
    <property type="entry name" value="von Willebrand factor, type A domain"/>
    <property type="match status" value="1"/>
</dbReference>
<evidence type="ECO:0000256" key="11">
    <source>
        <dbReference type="ARBA" id="ARBA00023204"/>
    </source>
</evidence>
<evidence type="ECO:0000313" key="15">
    <source>
        <dbReference type="EMBL" id="QSL65121.1"/>
    </source>
</evidence>
<dbReference type="GO" id="GO:0000439">
    <property type="term" value="C:transcription factor TFIIH core complex"/>
    <property type="evidence" value="ECO:0007669"/>
    <property type="project" value="UniProtKB-UniRule"/>
</dbReference>
<keyword evidence="5 14" id="KW-0479">Metal-binding</keyword>
<gene>
    <name evidence="15" type="ORF">MERGE_002426</name>
</gene>
<dbReference type="PANTHER" id="PTHR12831:SF0">
    <property type="entry name" value="GENERAL TRANSCRIPTION FACTOR IIH SUBUNIT 3"/>
    <property type="match status" value="1"/>
</dbReference>
<keyword evidence="10 14" id="KW-0804">Transcription</keyword>
<keyword evidence="9 14" id="KW-0805">Transcription regulation</keyword>
<dbReference type="PANTHER" id="PTHR12831">
    <property type="entry name" value="TRANSCRIPTION INITIATION FACTOR IIH TFIIH , POLYPEPTIDE 3-RELATED"/>
    <property type="match status" value="1"/>
</dbReference>
<keyword evidence="8 14" id="KW-0862">Zinc</keyword>
<comment type="similarity">
    <text evidence="3 14">Belongs to the TFB4 family.</text>
</comment>
<evidence type="ECO:0000256" key="5">
    <source>
        <dbReference type="ARBA" id="ARBA00022723"/>
    </source>
</evidence>
<evidence type="ECO:0000256" key="13">
    <source>
        <dbReference type="ARBA" id="ARBA00033341"/>
    </source>
</evidence>
<keyword evidence="11 14" id="KW-0234">DNA repair</keyword>
<evidence type="ECO:0000313" key="16">
    <source>
        <dbReference type="Proteomes" id="UP000663699"/>
    </source>
</evidence>
<keyword evidence="6 14" id="KW-0227">DNA damage</keyword>